<organism evidence="2 3">
    <name type="scientific">Chitinimonas viridis</name>
    <dbReference type="NCBI Taxonomy" id="664880"/>
    <lineage>
        <taxon>Bacteria</taxon>
        <taxon>Pseudomonadati</taxon>
        <taxon>Pseudomonadota</taxon>
        <taxon>Betaproteobacteria</taxon>
        <taxon>Neisseriales</taxon>
        <taxon>Chitinibacteraceae</taxon>
        <taxon>Chitinimonas</taxon>
    </lineage>
</organism>
<proteinExistence type="predicted"/>
<comment type="caution">
    <text evidence="2">The sequence shown here is derived from an EMBL/GenBank/DDBJ whole genome shotgun (WGS) entry which is preliminary data.</text>
</comment>
<name>A0ABT8B310_9NEIS</name>
<gene>
    <name evidence="2" type="primary">cdiI</name>
    <name evidence="2" type="ORF">QWZ03_03720</name>
</gene>
<evidence type="ECO:0000313" key="3">
    <source>
        <dbReference type="Proteomes" id="UP001180081"/>
    </source>
</evidence>
<reference evidence="2" key="1">
    <citation type="journal article" date="2014" name="Int. J. Syst. Evol. Microbiol.">
        <title>Complete genome of a new Firmicutes species belonging to the dominant human colonic microbiota ('Ruminococcus bicirculans') reveals two chromosomes and a selective capacity to utilize plant glucans.</title>
        <authorList>
            <consortium name="NISC Comparative Sequencing Program"/>
            <person name="Wegmann U."/>
            <person name="Louis P."/>
            <person name="Goesmann A."/>
            <person name="Henrissat B."/>
            <person name="Duncan S.H."/>
            <person name="Flint H.J."/>
        </authorList>
    </citation>
    <scope>NUCLEOTIDE SEQUENCE</scope>
    <source>
        <strain evidence="2">CECT 7703</strain>
    </source>
</reference>
<dbReference type="Proteomes" id="UP001180081">
    <property type="component" value="Unassembled WGS sequence"/>
</dbReference>
<reference evidence="2" key="2">
    <citation type="submission" date="2023-06" db="EMBL/GenBank/DDBJ databases">
        <authorList>
            <person name="Lucena T."/>
            <person name="Sun Q."/>
        </authorList>
    </citation>
    <scope>NUCLEOTIDE SEQUENCE</scope>
    <source>
        <strain evidence="2">CECT 7703</strain>
    </source>
</reference>
<evidence type="ECO:0000313" key="2">
    <source>
        <dbReference type="EMBL" id="MDN3575879.1"/>
    </source>
</evidence>
<dbReference type="EMBL" id="JAUFPU010000003">
    <property type="protein sequence ID" value="MDN3575879.1"/>
    <property type="molecule type" value="Genomic_DNA"/>
</dbReference>
<dbReference type="NCBIfam" id="NF033826">
    <property type="entry name" value="immun_CdiI"/>
    <property type="match status" value="1"/>
</dbReference>
<feature type="domain" description="CDI immunity protein" evidence="1">
    <location>
        <begin position="16"/>
        <end position="107"/>
    </location>
</feature>
<protein>
    <submittedName>
        <fullName evidence="2">Ribonuclease toxin immunity protein CdiI</fullName>
    </submittedName>
</protein>
<dbReference type="InterPro" id="IPR041256">
    <property type="entry name" value="CdiI_4"/>
</dbReference>
<accession>A0ABT8B310</accession>
<sequence length="110" mass="12582">MMSVELFKLQNVENDPEWIIKEFFNSAYFQGEFVSAVNSIAAGRSCVINEDYCLFADPEGPDPELYFDGVKFGIMNDQVVVTNEKCKTFLQGACSRYVELHPEDREKLPK</sequence>
<dbReference type="CDD" id="cd20688">
    <property type="entry name" value="CdiI_Ecoli_Nm-like"/>
    <property type="match status" value="1"/>
</dbReference>
<dbReference type="Pfam" id="PF18624">
    <property type="entry name" value="CdiI_4"/>
    <property type="match status" value="1"/>
</dbReference>
<evidence type="ECO:0000259" key="1">
    <source>
        <dbReference type="Pfam" id="PF18624"/>
    </source>
</evidence>
<keyword evidence="3" id="KW-1185">Reference proteome</keyword>